<gene>
    <name evidence="3" type="ORF">SAMN05660830_00964</name>
</gene>
<proteinExistence type="predicted"/>
<feature type="transmembrane region" description="Helical" evidence="1">
    <location>
        <begin position="7"/>
        <end position="30"/>
    </location>
</feature>
<protein>
    <submittedName>
        <fullName evidence="3">AsmA-like C-terminal region</fullName>
    </submittedName>
</protein>
<accession>A0A8G2F775</accession>
<evidence type="ECO:0000313" key="3">
    <source>
        <dbReference type="EMBL" id="SHI78030.1"/>
    </source>
</evidence>
<dbReference type="GO" id="GO:0090313">
    <property type="term" value="P:regulation of protein targeting to membrane"/>
    <property type="evidence" value="ECO:0007669"/>
    <property type="project" value="TreeGrafter"/>
</dbReference>
<evidence type="ECO:0000256" key="1">
    <source>
        <dbReference type="SAM" id="Phobius"/>
    </source>
</evidence>
<dbReference type="RefSeq" id="WP_020002077.1">
    <property type="nucleotide sequence ID" value="NZ_CP192217.1"/>
</dbReference>
<dbReference type="GO" id="GO:0005886">
    <property type="term" value="C:plasma membrane"/>
    <property type="evidence" value="ECO:0007669"/>
    <property type="project" value="TreeGrafter"/>
</dbReference>
<keyword evidence="1" id="KW-0812">Transmembrane</keyword>
<keyword evidence="1" id="KW-1133">Transmembrane helix</keyword>
<dbReference type="PANTHER" id="PTHR30441">
    <property type="entry name" value="DUF748 DOMAIN-CONTAINING PROTEIN"/>
    <property type="match status" value="1"/>
</dbReference>
<evidence type="ECO:0000259" key="2">
    <source>
        <dbReference type="Pfam" id="PF05170"/>
    </source>
</evidence>
<keyword evidence="1" id="KW-0472">Membrane</keyword>
<dbReference type="Proteomes" id="UP000184001">
    <property type="component" value="Unassembled WGS sequence"/>
</dbReference>
<reference evidence="3 4" key="1">
    <citation type="submission" date="2016-11" db="EMBL/GenBank/DDBJ databases">
        <authorList>
            <person name="Varghese N."/>
            <person name="Submissions S."/>
        </authorList>
    </citation>
    <scope>NUCLEOTIDE SEQUENCE [LARGE SCALE GENOMIC DNA]</scope>
    <source>
        <strain evidence="3 4">DSM 17919</strain>
    </source>
</reference>
<dbReference type="PANTHER" id="PTHR30441:SF4">
    <property type="entry name" value="PROTEIN ASMA"/>
    <property type="match status" value="1"/>
</dbReference>
<dbReference type="InterPro" id="IPR007844">
    <property type="entry name" value="AsmA"/>
</dbReference>
<dbReference type="EMBL" id="FQZR01000002">
    <property type="protein sequence ID" value="SHI78030.1"/>
    <property type="molecule type" value="Genomic_DNA"/>
</dbReference>
<dbReference type="Pfam" id="PF05170">
    <property type="entry name" value="AsmA"/>
    <property type="match status" value="1"/>
</dbReference>
<organism evidence="3 4">
    <name type="scientific">Halodesulfovibrio aestuarii</name>
    <dbReference type="NCBI Taxonomy" id="126333"/>
    <lineage>
        <taxon>Bacteria</taxon>
        <taxon>Pseudomonadati</taxon>
        <taxon>Thermodesulfobacteriota</taxon>
        <taxon>Desulfovibrionia</taxon>
        <taxon>Desulfovibrionales</taxon>
        <taxon>Desulfovibrionaceae</taxon>
        <taxon>Halodesulfovibrio</taxon>
    </lineage>
</organism>
<dbReference type="AlphaFoldDB" id="A0A8G2F775"/>
<dbReference type="InterPro" id="IPR052894">
    <property type="entry name" value="AsmA-related"/>
</dbReference>
<feature type="domain" description="AsmA" evidence="2">
    <location>
        <begin position="791"/>
        <end position="964"/>
    </location>
</feature>
<comment type="caution">
    <text evidence="3">The sequence shown here is derived from an EMBL/GenBank/DDBJ whole genome shotgun (WGS) entry which is preliminary data.</text>
</comment>
<name>A0A8G2F775_9BACT</name>
<sequence length="1056" mass="114933">MRPVIRIVLYFLLSLAVCLGGLFVYAGWYIQSSNFPELIERNLTEATGFNWHINGDLHLSIVPLAIKVSDVQVVDPETEKAFLTVGGVQSRVDIPTLLGGKVFINYLRLQDLDVTLSDQLLKQKDTKPDVANVDIEFSLGKMAGGFDLQGIDIQRGRIVWEHETDSGKKFVAATGVNLQIDFDKKTLFDLSCDIEGTVVPAHGHLQLMGESDFNSEKLTAEEVHGSVDWKGDVELEGRNVPTAISVVCSLNWPERELRFSEVKAEVAKGKLTFDGTMTDISNSDWKLAGQAIVQDFSLPYWFGFTENLPTSLNHALDSIDGVIAIEMTKDHVWSDSLKAEVLGMPLEGVGGVKDFSNPVVFIDVAGEDIDVNRIFPEISMTPPDVLPKPSDDAPPIFRYTDDEPVQEAKAPAKAGDEATDEATDELSVGYDIRVGAKRATAYGFAINDLAFRCWPAPNLDTLTSYKIGKAYGGSVDSVMTIADDLRLQATITNVETTEISRILTGDSVITGIANGTADVRAKAHTVFGLVAGLGGKINAVFKNGYVKSLATKQPDGTLASSQNFFDELKIDLSGKSLMKEPDKAGNDLLYNWDLSVLFDKKDSDDSYLTKIKGPIVMSAKRVLPVRGENIDLDMTWKGTMNVNTKAVPLTAHLVSKCTYNMETEDLSIRDGLFTFDSQSFKVQGDGKQFISAPEIKGSFVGDEFDLHPLLTSLNLLRWQPRDNTAFSRASLRGEFDLRKGRYALYNVVGYVDDSALKGSVLVNLNGAVPTVRADAELGDIMLTRYFPPEDVDVRAKIFNKKPWKLEWLKEVDVKGSLKIASVRLDPVDAQELVTPIVIGGGEIQVGPLEAKLYNGTFSGEFKGVLKDKLESRLVANVNGVDLALASKGAAGDDYLGGLGTGYIEATGQLASSYDILASLDGIWGISVKDGFFGFSKNKKGEVEKTTFASAISDGDIKQGIMSSDNTAVTSPFVDMRGGGKIDLPDRKIDYKVNVTYARIPTVPVTIVGSWDDPKVTVDGLSVVPRTFGKIGGGVFSILKDAVLIPFRAVDLLPSLR</sequence>
<evidence type="ECO:0000313" key="4">
    <source>
        <dbReference type="Proteomes" id="UP000184001"/>
    </source>
</evidence>